<dbReference type="GO" id="GO:0003676">
    <property type="term" value="F:nucleic acid binding"/>
    <property type="evidence" value="ECO:0007669"/>
    <property type="project" value="InterPro"/>
</dbReference>
<evidence type="ECO:0000259" key="1">
    <source>
        <dbReference type="Pfam" id="PF13976"/>
    </source>
</evidence>
<name>A0A225WCP0_9STRA</name>
<evidence type="ECO:0000313" key="2">
    <source>
        <dbReference type="EMBL" id="OWZ15008.1"/>
    </source>
</evidence>
<proteinExistence type="predicted"/>
<dbReference type="OrthoDB" id="7691805at2759"/>
<gene>
    <name evidence="2" type="ORF">PHMEG_00011426</name>
</gene>
<dbReference type="EMBL" id="NBNE01001213">
    <property type="protein sequence ID" value="OWZ15008.1"/>
    <property type="molecule type" value="Genomic_DNA"/>
</dbReference>
<dbReference type="Proteomes" id="UP000198211">
    <property type="component" value="Unassembled WGS sequence"/>
</dbReference>
<dbReference type="SUPFAM" id="SSF53098">
    <property type="entry name" value="Ribonuclease H-like"/>
    <property type="match status" value="1"/>
</dbReference>
<keyword evidence="3" id="KW-1185">Reference proteome</keyword>
<feature type="domain" description="GAG-pre-integrase" evidence="1">
    <location>
        <begin position="46"/>
        <end position="95"/>
    </location>
</feature>
<dbReference type="InterPro" id="IPR025724">
    <property type="entry name" value="GAG-pre-integrase_dom"/>
</dbReference>
<dbReference type="AlphaFoldDB" id="A0A225WCP0"/>
<dbReference type="InterPro" id="IPR012337">
    <property type="entry name" value="RNaseH-like_sf"/>
</dbReference>
<protein>
    <submittedName>
        <fullName evidence="2">Retrovirus-related pol Polyprotein</fullName>
    </submittedName>
</protein>
<accession>A0A225WCP0</accession>
<reference evidence="3" key="1">
    <citation type="submission" date="2017-03" db="EMBL/GenBank/DDBJ databases">
        <title>Phytopthora megakarya and P. palmivora, two closely related causual agents of cacao black pod achieved similar genome size and gene model numbers by different mechanisms.</title>
        <authorList>
            <person name="Ali S."/>
            <person name="Shao J."/>
            <person name="Larry D.J."/>
            <person name="Kronmiller B."/>
            <person name="Shen D."/>
            <person name="Strem M.D."/>
            <person name="Melnick R.L."/>
            <person name="Guiltinan M.J."/>
            <person name="Tyler B.M."/>
            <person name="Meinhardt L.W."/>
            <person name="Bailey B.A."/>
        </authorList>
    </citation>
    <scope>NUCLEOTIDE SEQUENCE [LARGE SCALE GENOMIC DNA]</scope>
    <source>
        <strain evidence="3">zdho120</strain>
    </source>
</reference>
<evidence type="ECO:0000313" key="3">
    <source>
        <dbReference type="Proteomes" id="UP000198211"/>
    </source>
</evidence>
<comment type="caution">
    <text evidence="2">The sequence shown here is derived from an EMBL/GenBank/DDBJ whole genome shotgun (WGS) entry which is preliminary data.</text>
</comment>
<dbReference type="Gene3D" id="3.30.420.10">
    <property type="entry name" value="Ribonuclease H-like superfamily/Ribonuclease H"/>
    <property type="match status" value="1"/>
</dbReference>
<sequence>MDGITSHEVSRNAIGMYFVTAMNNFLDEDQNEKKPNIYVNFTMHNGVTKLQRWHEHLAHICSQHVMTMAARSLVEGLKLQSRDISDCEACNLGKQNAKPLARVIDRDTKRKHQSVFVDMLFPVAENGTSYSTILVIIDAFTRYITAYPLKSKGVGEVKAYMKRYMLWADRPHKDFPRLTIDTSRKESYADPFSHADHI</sequence>
<dbReference type="InterPro" id="IPR036397">
    <property type="entry name" value="RNaseH_sf"/>
</dbReference>
<dbReference type="Pfam" id="PF13976">
    <property type="entry name" value="gag_pre-integrs"/>
    <property type="match status" value="1"/>
</dbReference>
<organism evidence="2 3">
    <name type="scientific">Phytophthora megakarya</name>
    <dbReference type="NCBI Taxonomy" id="4795"/>
    <lineage>
        <taxon>Eukaryota</taxon>
        <taxon>Sar</taxon>
        <taxon>Stramenopiles</taxon>
        <taxon>Oomycota</taxon>
        <taxon>Peronosporomycetes</taxon>
        <taxon>Peronosporales</taxon>
        <taxon>Peronosporaceae</taxon>
        <taxon>Phytophthora</taxon>
    </lineage>
</organism>